<organism evidence="2 3">
    <name type="scientific">Polyplosphaeria fusca</name>
    <dbReference type="NCBI Taxonomy" id="682080"/>
    <lineage>
        <taxon>Eukaryota</taxon>
        <taxon>Fungi</taxon>
        <taxon>Dikarya</taxon>
        <taxon>Ascomycota</taxon>
        <taxon>Pezizomycotina</taxon>
        <taxon>Dothideomycetes</taxon>
        <taxon>Pleosporomycetidae</taxon>
        <taxon>Pleosporales</taxon>
        <taxon>Tetraplosphaeriaceae</taxon>
        <taxon>Polyplosphaeria</taxon>
    </lineage>
</organism>
<proteinExistence type="predicted"/>
<evidence type="ECO:0000313" key="2">
    <source>
        <dbReference type="EMBL" id="KAF2727656.1"/>
    </source>
</evidence>
<dbReference type="AlphaFoldDB" id="A0A9P4QMM5"/>
<comment type="caution">
    <text evidence="2">The sequence shown here is derived from an EMBL/GenBank/DDBJ whole genome shotgun (WGS) entry which is preliminary data.</text>
</comment>
<name>A0A9P4QMM5_9PLEO</name>
<dbReference type="Proteomes" id="UP000799444">
    <property type="component" value="Unassembled WGS sequence"/>
</dbReference>
<gene>
    <name evidence="2" type="ORF">EJ04DRAFT_570189</name>
</gene>
<sequence>MPHFPAVQPGSFVGFEVNDLKKCFELSEKSPDYASELIYKTTARTPIAVPINLSTLVGTANAAATPVLEVVDVVNADRLTEVVSIFVAVMVVWRLDDVDGDAEVVSEVVVLDQDGMDLFVVIGESDALENMGSEPDSGIPDGAAVGNGNENHPVTELNGAGGLDGFKLERESEKEDSRLE</sequence>
<evidence type="ECO:0000313" key="3">
    <source>
        <dbReference type="Proteomes" id="UP000799444"/>
    </source>
</evidence>
<keyword evidence="3" id="KW-1185">Reference proteome</keyword>
<reference evidence="2" key="1">
    <citation type="journal article" date="2020" name="Stud. Mycol.">
        <title>101 Dothideomycetes genomes: a test case for predicting lifestyles and emergence of pathogens.</title>
        <authorList>
            <person name="Haridas S."/>
            <person name="Albert R."/>
            <person name="Binder M."/>
            <person name="Bloem J."/>
            <person name="Labutti K."/>
            <person name="Salamov A."/>
            <person name="Andreopoulos B."/>
            <person name="Baker S."/>
            <person name="Barry K."/>
            <person name="Bills G."/>
            <person name="Bluhm B."/>
            <person name="Cannon C."/>
            <person name="Castanera R."/>
            <person name="Culley D."/>
            <person name="Daum C."/>
            <person name="Ezra D."/>
            <person name="Gonzalez J."/>
            <person name="Henrissat B."/>
            <person name="Kuo A."/>
            <person name="Liang C."/>
            <person name="Lipzen A."/>
            <person name="Lutzoni F."/>
            <person name="Magnuson J."/>
            <person name="Mondo S."/>
            <person name="Nolan M."/>
            <person name="Ohm R."/>
            <person name="Pangilinan J."/>
            <person name="Park H.-J."/>
            <person name="Ramirez L."/>
            <person name="Alfaro M."/>
            <person name="Sun H."/>
            <person name="Tritt A."/>
            <person name="Yoshinaga Y."/>
            <person name="Zwiers L.-H."/>
            <person name="Turgeon B."/>
            <person name="Goodwin S."/>
            <person name="Spatafora J."/>
            <person name="Crous P."/>
            <person name="Grigoriev I."/>
        </authorList>
    </citation>
    <scope>NUCLEOTIDE SEQUENCE</scope>
    <source>
        <strain evidence="2">CBS 125425</strain>
    </source>
</reference>
<evidence type="ECO:0000256" key="1">
    <source>
        <dbReference type="SAM" id="MobiDB-lite"/>
    </source>
</evidence>
<protein>
    <submittedName>
        <fullName evidence="2">Uncharacterized protein</fullName>
    </submittedName>
</protein>
<feature type="compositionally biased region" description="Basic and acidic residues" evidence="1">
    <location>
        <begin position="166"/>
        <end position="180"/>
    </location>
</feature>
<accession>A0A9P4QMM5</accession>
<feature type="region of interest" description="Disordered" evidence="1">
    <location>
        <begin position="130"/>
        <end position="180"/>
    </location>
</feature>
<dbReference type="EMBL" id="ML996319">
    <property type="protein sequence ID" value="KAF2727656.1"/>
    <property type="molecule type" value="Genomic_DNA"/>
</dbReference>